<evidence type="ECO:0000256" key="3">
    <source>
        <dbReference type="SAM" id="SignalP"/>
    </source>
</evidence>
<dbReference type="EMBL" id="CP068176">
    <property type="protein sequence ID" value="QQT87281.1"/>
    <property type="molecule type" value="Genomic_DNA"/>
</dbReference>
<evidence type="ECO:0000256" key="1">
    <source>
        <dbReference type="SAM" id="Coils"/>
    </source>
</evidence>
<evidence type="ECO:0008006" key="6">
    <source>
        <dbReference type="Google" id="ProtNLM"/>
    </source>
</evidence>
<feature type="compositionally biased region" description="Polar residues" evidence="2">
    <location>
        <begin position="28"/>
        <end position="37"/>
    </location>
</feature>
<protein>
    <recommendedName>
        <fullName evidence="6">Lipoprotein</fullName>
    </recommendedName>
</protein>
<organism evidence="4 5">
    <name type="scientific">Acinetobacter ursingii</name>
    <dbReference type="NCBI Taxonomy" id="108980"/>
    <lineage>
        <taxon>Bacteria</taxon>
        <taxon>Pseudomonadati</taxon>
        <taxon>Pseudomonadota</taxon>
        <taxon>Gammaproteobacteria</taxon>
        <taxon>Moraxellales</taxon>
        <taxon>Moraxellaceae</taxon>
        <taxon>Acinetobacter</taxon>
    </lineage>
</organism>
<evidence type="ECO:0000256" key="2">
    <source>
        <dbReference type="SAM" id="MobiDB-lite"/>
    </source>
</evidence>
<proteinExistence type="predicted"/>
<gene>
    <name evidence="4" type="ORF">I6I53_05840</name>
</gene>
<feature type="region of interest" description="Disordered" evidence="2">
    <location>
        <begin position="27"/>
        <end position="57"/>
    </location>
</feature>
<dbReference type="PROSITE" id="PS51257">
    <property type="entry name" value="PROKAR_LIPOPROTEIN"/>
    <property type="match status" value="1"/>
</dbReference>
<dbReference type="AlphaFoldDB" id="A0A7T9Z7Z9"/>
<evidence type="ECO:0000313" key="5">
    <source>
        <dbReference type="Proteomes" id="UP000595320"/>
    </source>
</evidence>
<feature type="compositionally biased region" description="Polar residues" evidence="2">
    <location>
        <begin position="44"/>
        <end position="57"/>
    </location>
</feature>
<dbReference type="RefSeq" id="WP_004995457.1">
    <property type="nucleotide sequence ID" value="NZ_BKGH01000031.1"/>
</dbReference>
<dbReference type="Proteomes" id="UP000595320">
    <property type="component" value="Chromosome"/>
</dbReference>
<sequence>MTFFSGRSLLISALIVTTMVSLQGCDQPPTNNVQETTASDHEATSQITDQAATDTPSSDFKSGNFFYIARDVADLQLRAGDYIQQLKQTQTELQQAIQDKDSRQLQQTAMTLQQQLQGFNQALNSLNLKSQEIEDVRKKILESNQQVLKSPFLNGQVNWDQINFKQIEQQMNNVQTEMLKLASMMIPQSDSAQSETSQEASDTDS</sequence>
<feature type="chain" id="PRO_5034196909" description="Lipoprotein" evidence="3">
    <location>
        <begin position="25"/>
        <end position="205"/>
    </location>
</feature>
<reference evidence="4 5" key="1">
    <citation type="submission" date="2021-01" db="EMBL/GenBank/DDBJ databases">
        <title>FDA dAtabase for Regulatory Grade micrObial Sequences (FDA-ARGOS): Supporting development and validation of Infectious Disease Dx tests.</title>
        <authorList>
            <person name="Sproer C."/>
            <person name="Gronow S."/>
            <person name="Severitt S."/>
            <person name="Schroder I."/>
            <person name="Tallon L."/>
            <person name="Sadzewicz L."/>
            <person name="Zhao X."/>
            <person name="Boylan J."/>
            <person name="Ott S."/>
            <person name="Bowen H."/>
            <person name="Vavikolanu K."/>
            <person name="Mehta A."/>
            <person name="Aluvathingal J."/>
            <person name="Nadendla S."/>
            <person name="Lowell S."/>
            <person name="Myers T."/>
            <person name="Yan Y."/>
            <person name="Sichtig H."/>
        </authorList>
    </citation>
    <scope>NUCLEOTIDE SEQUENCE [LARGE SCALE GENOMIC DNA]</scope>
    <source>
        <strain evidence="4 5">FDAARGOS_1096</strain>
    </source>
</reference>
<name>A0A7T9Z7Z9_9GAMM</name>
<keyword evidence="3" id="KW-0732">Signal</keyword>
<feature type="signal peptide" evidence="3">
    <location>
        <begin position="1"/>
        <end position="24"/>
    </location>
</feature>
<dbReference type="GeneID" id="66211285"/>
<evidence type="ECO:0000313" key="4">
    <source>
        <dbReference type="EMBL" id="QQT87281.1"/>
    </source>
</evidence>
<feature type="coiled-coil region" evidence="1">
    <location>
        <begin position="72"/>
        <end position="146"/>
    </location>
</feature>
<accession>A0A7T9Z7Z9</accession>
<keyword evidence="1" id="KW-0175">Coiled coil</keyword>